<evidence type="ECO:0000256" key="2">
    <source>
        <dbReference type="ARBA" id="ARBA00023015"/>
    </source>
</evidence>
<sequence>MRGDWEPLLEQLVRERYTRLLARAMLLVGARGDADDLVQEALLSTFSGRARLTSVEAAEQYVRRAIVSRFIDRLRRDGREAIAHDEASRLDAPPAQQDVSTELEAALALLAPRERACVVLRHLEQMSVAETAEHLHLSDGAVKRYTFDGLRTLSSALGTRPPSDDVPVRLVPHQSAARPTDGSTHQEASHGA</sequence>
<keyword evidence="3" id="KW-0731">Sigma factor</keyword>
<dbReference type="PANTHER" id="PTHR43133">
    <property type="entry name" value="RNA POLYMERASE ECF-TYPE SIGMA FACTO"/>
    <property type="match status" value="1"/>
</dbReference>
<dbReference type="NCBIfam" id="TIGR02937">
    <property type="entry name" value="sigma70-ECF"/>
    <property type="match status" value="1"/>
</dbReference>
<accession>A0ABT7S762</accession>
<evidence type="ECO:0000259" key="7">
    <source>
        <dbReference type="Pfam" id="PF08281"/>
    </source>
</evidence>
<feature type="domain" description="RNA polymerase sigma-70 region 2" evidence="6">
    <location>
        <begin position="12"/>
        <end position="79"/>
    </location>
</feature>
<evidence type="ECO:0000313" key="9">
    <source>
        <dbReference type="Proteomes" id="UP001321453"/>
    </source>
</evidence>
<protein>
    <submittedName>
        <fullName evidence="8">Sigma-70 family RNA polymerase sigma factor</fullName>
    </submittedName>
</protein>
<dbReference type="InterPro" id="IPR014284">
    <property type="entry name" value="RNA_pol_sigma-70_dom"/>
</dbReference>
<proteinExistence type="inferred from homology"/>
<keyword evidence="4" id="KW-0238">DNA-binding</keyword>
<feature type="domain" description="RNA polymerase sigma factor 70 region 4 type 2" evidence="7">
    <location>
        <begin position="102"/>
        <end position="153"/>
    </location>
</feature>
<dbReference type="InterPro" id="IPR039425">
    <property type="entry name" value="RNA_pol_sigma-70-like"/>
</dbReference>
<dbReference type="SUPFAM" id="SSF88946">
    <property type="entry name" value="Sigma2 domain of RNA polymerase sigma factors"/>
    <property type="match status" value="1"/>
</dbReference>
<dbReference type="SUPFAM" id="SSF88659">
    <property type="entry name" value="Sigma3 and sigma4 domains of RNA polymerase sigma factors"/>
    <property type="match status" value="1"/>
</dbReference>
<dbReference type="RefSeq" id="WP_289446782.1">
    <property type="nucleotide sequence ID" value="NZ_JAUCGR010000002.1"/>
</dbReference>
<dbReference type="Gene3D" id="1.10.10.10">
    <property type="entry name" value="Winged helix-like DNA-binding domain superfamily/Winged helix DNA-binding domain"/>
    <property type="match status" value="1"/>
</dbReference>
<organism evidence="8 9">
    <name type="scientific">Cellulomonas edaphi</name>
    <dbReference type="NCBI Taxonomy" id="3053468"/>
    <lineage>
        <taxon>Bacteria</taxon>
        <taxon>Bacillati</taxon>
        <taxon>Actinomycetota</taxon>
        <taxon>Actinomycetes</taxon>
        <taxon>Micrococcales</taxon>
        <taxon>Cellulomonadaceae</taxon>
        <taxon>Cellulomonas</taxon>
    </lineage>
</organism>
<comment type="similarity">
    <text evidence="1">Belongs to the sigma-70 factor family. ECF subfamily.</text>
</comment>
<keyword evidence="2" id="KW-0805">Transcription regulation</keyword>
<evidence type="ECO:0000313" key="8">
    <source>
        <dbReference type="EMBL" id="MDM7831458.1"/>
    </source>
</evidence>
<keyword evidence="9" id="KW-1185">Reference proteome</keyword>
<dbReference type="InterPro" id="IPR013325">
    <property type="entry name" value="RNA_pol_sigma_r2"/>
</dbReference>
<name>A0ABT7S762_9CELL</name>
<dbReference type="InterPro" id="IPR007627">
    <property type="entry name" value="RNA_pol_sigma70_r2"/>
</dbReference>
<dbReference type="InterPro" id="IPR013324">
    <property type="entry name" value="RNA_pol_sigma_r3/r4-like"/>
</dbReference>
<dbReference type="Gene3D" id="1.10.1740.10">
    <property type="match status" value="1"/>
</dbReference>
<evidence type="ECO:0000259" key="6">
    <source>
        <dbReference type="Pfam" id="PF04542"/>
    </source>
</evidence>
<dbReference type="Proteomes" id="UP001321453">
    <property type="component" value="Unassembled WGS sequence"/>
</dbReference>
<keyword evidence="5" id="KW-0804">Transcription</keyword>
<evidence type="ECO:0000256" key="5">
    <source>
        <dbReference type="ARBA" id="ARBA00023163"/>
    </source>
</evidence>
<dbReference type="PANTHER" id="PTHR43133:SF50">
    <property type="entry name" value="ECF RNA POLYMERASE SIGMA FACTOR SIGM"/>
    <property type="match status" value="1"/>
</dbReference>
<evidence type="ECO:0000256" key="1">
    <source>
        <dbReference type="ARBA" id="ARBA00010641"/>
    </source>
</evidence>
<dbReference type="InterPro" id="IPR036388">
    <property type="entry name" value="WH-like_DNA-bd_sf"/>
</dbReference>
<comment type="caution">
    <text evidence="8">The sequence shown here is derived from an EMBL/GenBank/DDBJ whole genome shotgun (WGS) entry which is preliminary data.</text>
</comment>
<reference evidence="8 9" key="1">
    <citation type="submission" date="2023-06" db="EMBL/GenBank/DDBJ databases">
        <title>Cellulomonas sp. MW9 Whole genome sequence.</title>
        <authorList>
            <person name="Park S."/>
        </authorList>
    </citation>
    <scope>NUCLEOTIDE SEQUENCE [LARGE SCALE GENOMIC DNA]</scope>
    <source>
        <strain evidence="8 9">MW9</strain>
    </source>
</reference>
<gene>
    <name evidence="8" type="ORF">QRT05_08940</name>
</gene>
<dbReference type="Pfam" id="PF08281">
    <property type="entry name" value="Sigma70_r4_2"/>
    <property type="match status" value="1"/>
</dbReference>
<dbReference type="InterPro" id="IPR013249">
    <property type="entry name" value="RNA_pol_sigma70_r4_t2"/>
</dbReference>
<dbReference type="EMBL" id="JAUCGR010000002">
    <property type="protein sequence ID" value="MDM7831458.1"/>
    <property type="molecule type" value="Genomic_DNA"/>
</dbReference>
<evidence type="ECO:0000256" key="4">
    <source>
        <dbReference type="ARBA" id="ARBA00023125"/>
    </source>
</evidence>
<evidence type="ECO:0000256" key="3">
    <source>
        <dbReference type="ARBA" id="ARBA00023082"/>
    </source>
</evidence>
<dbReference type="Pfam" id="PF04542">
    <property type="entry name" value="Sigma70_r2"/>
    <property type="match status" value="1"/>
</dbReference>